<evidence type="ECO:0000256" key="1">
    <source>
        <dbReference type="SAM" id="MobiDB-lite"/>
    </source>
</evidence>
<feature type="compositionally biased region" description="Basic residues" evidence="1">
    <location>
        <begin position="17"/>
        <end position="27"/>
    </location>
</feature>
<evidence type="ECO:0000313" key="2">
    <source>
        <dbReference type="Proteomes" id="UP000504640"/>
    </source>
</evidence>
<dbReference type="AlphaFoldDB" id="A0A6J3H7V3"/>
<sequence>MGFSPEAAGAGPLLHPKAPRLRPPRCHGQRDPALEAAGRGRQLRRERVVTGNCGSPQMRVTRHPGGSHCGEPRSNQPPVSFWIHPNGSLVSPYGNPGPPSRPEPKCSGSRERPAPFLSSRKTSSHFRLLTVLKQLPKTLRELGPGPEAKNRRKKVWPRWSHSVTQAGVQ</sequence>
<dbReference type="GeneID" id="116544217"/>
<dbReference type="Proteomes" id="UP000504640">
    <property type="component" value="Unplaced"/>
</dbReference>
<feature type="region of interest" description="Disordered" evidence="1">
    <location>
        <begin position="1"/>
        <end position="123"/>
    </location>
</feature>
<gene>
    <name evidence="3" type="primary">LOC116544217</name>
</gene>
<proteinExistence type="predicted"/>
<dbReference type="RefSeq" id="XP_032126301.1">
    <property type="nucleotide sequence ID" value="XM_032270410.1"/>
</dbReference>
<feature type="compositionally biased region" description="Basic and acidic residues" evidence="1">
    <location>
        <begin position="102"/>
        <end position="113"/>
    </location>
</feature>
<evidence type="ECO:0000313" key="3">
    <source>
        <dbReference type="RefSeq" id="XP_032126301.1"/>
    </source>
</evidence>
<name>A0A6J3H7V3_SAPAP</name>
<organism evidence="2 3">
    <name type="scientific">Sapajus apella</name>
    <name type="common">Brown-capped capuchin</name>
    <name type="synonym">Cebus apella</name>
    <dbReference type="NCBI Taxonomy" id="9515"/>
    <lineage>
        <taxon>Eukaryota</taxon>
        <taxon>Metazoa</taxon>
        <taxon>Chordata</taxon>
        <taxon>Craniata</taxon>
        <taxon>Vertebrata</taxon>
        <taxon>Euteleostomi</taxon>
        <taxon>Mammalia</taxon>
        <taxon>Eutheria</taxon>
        <taxon>Euarchontoglires</taxon>
        <taxon>Primates</taxon>
        <taxon>Haplorrhini</taxon>
        <taxon>Platyrrhini</taxon>
        <taxon>Cebidae</taxon>
        <taxon>Cebinae</taxon>
        <taxon>Sapajus</taxon>
    </lineage>
</organism>
<keyword evidence="2" id="KW-1185">Reference proteome</keyword>
<accession>A0A6J3H7V3</accession>
<reference evidence="3" key="1">
    <citation type="submission" date="2025-08" db="UniProtKB">
        <authorList>
            <consortium name="RefSeq"/>
        </authorList>
    </citation>
    <scope>IDENTIFICATION</scope>
    <source>
        <tissue evidence="3">Blood</tissue>
    </source>
</reference>
<feature type="region of interest" description="Disordered" evidence="1">
    <location>
        <begin position="140"/>
        <end position="169"/>
    </location>
</feature>
<protein>
    <submittedName>
        <fullName evidence="3">Uncharacterized protein LOC116544217</fullName>
    </submittedName>
</protein>